<evidence type="ECO:0000256" key="1">
    <source>
        <dbReference type="SAM" id="MobiDB-lite"/>
    </source>
</evidence>
<dbReference type="AlphaFoldDB" id="A0A371JY27"/>
<protein>
    <submittedName>
        <fullName evidence="3">Uncharacterized protein</fullName>
    </submittedName>
</protein>
<dbReference type="Proteomes" id="UP000264492">
    <property type="component" value="Unassembled WGS sequence"/>
</dbReference>
<evidence type="ECO:0000313" key="3">
    <source>
        <dbReference type="EMBL" id="RDZ26540.1"/>
    </source>
</evidence>
<reference evidence="3 4" key="1">
    <citation type="submission" date="2018-08" db="EMBL/GenBank/DDBJ databases">
        <title>Lysobacter sp. zong2l5, whole genome shotgun sequence.</title>
        <authorList>
            <person name="Zhang X."/>
            <person name="Feng G."/>
            <person name="Zhu H."/>
        </authorList>
    </citation>
    <scope>NUCLEOTIDE SEQUENCE [LARGE SCALE GENOMIC DNA]</scope>
    <source>
        <strain evidence="4">zong2l5</strain>
    </source>
</reference>
<sequence>MPWLGLAAFALAGLGLPPAPSAYDPAIDLAVVVALNNAATAASAREHRGVAQTQTHSRIAPTAPRPEAQALR</sequence>
<keyword evidence="4" id="KW-1185">Reference proteome</keyword>
<evidence type="ECO:0000256" key="2">
    <source>
        <dbReference type="SAM" id="SignalP"/>
    </source>
</evidence>
<gene>
    <name evidence="3" type="ORF">DX914_16260</name>
</gene>
<name>A0A371JY27_9GAMM</name>
<evidence type="ECO:0000313" key="4">
    <source>
        <dbReference type="Proteomes" id="UP000264492"/>
    </source>
</evidence>
<organism evidence="3 4">
    <name type="scientific">Lysobacter silvisoli</name>
    <dbReference type="NCBI Taxonomy" id="2293254"/>
    <lineage>
        <taxon>Bacteria</taxon>
        <taxon>Pseudomonadati</taxon>
        <taxon>Pseudomonadota</taxon>
        <taxon>Gammaproteobacteria</taxon>
        <taxon>Lysobacterales</taxon>
        <taxon>Lysobacteraceae</taxon>
        <taxon>Lysobacter</taxon>
    </lineage>
</organism>
<feature type="chain" id="PRO_5016935111" evidence="2">
    <location>
        <begin position="23"/>
        <end position="72"/>
    </location>
</feature>
<dbReference type="EMBL" id="QTSU01000003">
    <property type="protein sequence ID" value="RDZ26540.1"/>
    <property type="molecule type" value="Genomic_DNA"/>
</dbReference>
<proteinExistence type="predicted"/>
<comment type="caution">
    <text evidence="3">The sequence shown here is derived from an EMBL/GenBank/DDBJ whole genome shotgun (WGS) entry which is preliminary data.</text>
</comment>
<accession>A0A371JY27</accession>
<feature type="region of interest" description="Disordered" evidence="1">
    <location>
        <begin position="43"/>
        <end position="72"/>
    </location>
</feature>
<feature type="signal peptide" evidence="2">
    <location>
        <begin position="1"/>
        <end position="22"/>
    </location>
</feature>
<keyword evidence="2" id="KW-0732">Signal</keyword>